<accession>A0A8J2JMJ1</accession>
<reference evidence="1" key="1">
    <citation type="submission" date="2021-06" db="EMBL/GenBank/DDBJ databases">
        <authorList>
            <person name="Hodson N. C."/>
            <person name="Mongue J. A."/>
            <person name="Jaron S. K."/>
        </authorList>
    </citation>
    <scope>NUCLEOTIDE SEQUENCE</scope>
</reference>
<evidence type="ECO:0000313" key="1">
    <source>
        <dbReference type="EMBL" id="CAG7721597.1"/>
    </source>
</evidence>
<organism evidence="1 2">
    <name type="scientific">Allacma fusca</name>
    <dbReference type="NCBI Taxonomy" id="39272"/>
    <lineage>
        <taxon>Eukaryota</taxon>
        <taxon>Metazoa</taxon>
        <taxon>Ecdysozoa</taxon>
        <taxon>Arthropoda</taxon>
        <taxon>Hexapoda</taxon>
        <taxon>Collembola</taxon>
        <taxon>Symphypleona</taxon>
        <taxon>Sminthuridae</taxon>
        <taxon>Allacma</taxon>
    </lineage>
</organism>
<name>A0A8J2JMJ1_9HEXA</name>
<dbReference type="EMBL" id="CAJVCH010080960">
    <property type="protein sequence ID" value="CAG7721597.1"/>
    <property type="molecule type" value="Genomic_DNA"/>
</dbReference>
<dbReference type="AlphaFoldDB" id="A0A8J2JMJ1"/>
<evidence type="ECO:0000313" key="2">
    <source>
        <dbReference type="Proteomes" id="UP000708208"/>
    </source>
</evidence>
<proteinExistence type="predicted"/>
<comment type="caution">
    <text evidence="1">The sequence shown here is derived from an EMBL/GenBank/DDBJ whole genome shotgun (WGS) entry which is preliminary data.</text>
</comment>
<feature type="non-terminal residue" evidence="1">
    <location>
        <position position="1"/>
    </location>
</feature>
<dbReference type="Proteomes" id="UP000708208">
    <property type="component" value="Unassembled WGS sequence"/>
</dbReference>
<gene>
    <name evidence="1" type="ORF">AFUS01_LOCUS10802</name>
</gene>
<sequence>KLRAAGSVFCLLVDLKELF</sequence>
<keyword evidence="2" id="KW-1185">Reference proteome</keyword>
<protein>
    <submittedName>
        <fullName evidence="1">Uncharacterized protein</fullName>
    </submittedName>
</protein>